<evidence type="ECO:0000313" key="2">
    <source>
        <dbReference type="Proteomes" id="UP000186132"/>
    </source>
</evidence>
<organism evidence="1 2">
    <name type="scientific">Jatrophihabitans endophyticus</name>
    <dbReference type="NCBI Taxonomy" id="1206085"/>
    <lineage>
        <taxon>Bacteria</taxon>
        <taxon>Bacillati</taxon>
        <taxon>Actinomycetota</taxon>
        <taxon>Actinomycetes</taxon>
        <taxon>Jatrophihabitantales</taxon>
        <taxon>Jatrophihabitantaceae</taxon>
        <taxon>Jatrophihabitans</taxon>
    </lineage>
</organism>
<dbReference type="Proteomes" id="UP000186132">
    <property type="component" value="Unassembled WGS sequence"/>
</dbReference>
<accession>A0A1M5RA99</accession>
<dbReference type="AlphaFoldDB" id="A0A1M5RA99"/>
<name>A0A1M5RA99_9ACTN</name>
<evidence type="ECO:0000313" key="1">
    <source>
        <dbReference type="EMBL" id="SHH23030.1"/>
    </source>
</evidence>
<proteinExistence type="predicted"/>
<dbReference type="OrthoDB" id="5196861at2"/>
<protein>
    <submittedName>
        <fullName evidence="1">Uncharacterized protein</fullName>
    </submittedName>
</protein>
<dbReference type="RefSeq" id="WP_073391687.1">
    <property type="nucleotide sequence ID" value="NZ_FQVU01000005.1"/>
</dbReference>
<reference evidence="2" key="1">
    <citation type="submission" date="2016-11" db="EMBL/GenBank/DDBJ databases">
        <authorList>
            <person name="Varghese N."/>
            <person name="Submissions S."/>
        </authorList>
    </citation>
    <scope>NUCLEOTIDE SEQUENCE [LARGE SCALE GENOMIC DNA]</scope>
    <source>
        <strain evidence="2">DSM 45627</strain>
    </source>
</reference>
<sequence>MGDSLPPSADFDLVGSYARRRGADVEIVLADPKENLAGVEALTLTCGDRKAVATAALSTQPSGSALVARLPRGKVRDGIWNVALGKNVRNAQRLNARLLVQGDRPLVLLWGDRTRGSLVPANAYPRTAKQRVASTAGQVADRALAQLPADRARRIRTTLRASARRVLG</sequence>
<dbReference type="EMBL" id="FQVU01000005">
    <property type="protein sequence ID" value="SHH23030.1"/>
    <property type="molecule type" value="Genomic_DNA"/>
</dbReference>
<keyword evidence="2" id="KW-1185">Reference proteome</keyword>
<gene>
    <name evidence="1" type="ORF">SAMN05443575_3486</name>
</gene>